<organism evidence="2 3">
    <name type="scientific">Amphibalanus amphitrite</name>
    <name type="common">Striped barnacle</name>
    <name type="synonym">Balanus amphitrite</name>
    <dbReference type="NCBI Taxonomy" id="1232801"/>
    <lineage>
        <taxon>Eukaryota</taxon>
        <taxon>Metazoa</taxon>
        <taxon>Ecdysozoa</taxon>
        <taxon>Arthropoda</taxon>
        <taxon>Crustacea</taxon>
        <taxon>Multicrustacea</taxon>
        <taxon>Cirripedia</taxon>
        <taxon>Thoracica</taxon>
        <taxon>Thoracicalcarea</taxon>
        <taxon>Balanomorpha</taxon>
        <taxon>Balanoidea</taxon>
        <taxon>Balanidae</taxon>
        <taxon>Amphibalaninae</taxon>
        <taxon>Amphibalanus</taxon>
    </lineage>
</organism>
<accession>A0A6A4X1F5</accession>
<evidence type="ECO:0000313" key="3">
    <source>
        <dbReference type="Proteomes" id="UP000440578"/>
    </source>
</evidence>
<reference evidence="2 3" key="1">
    <citation type="submission" date="2019-07" db="EMBL/GenBank/DDBJ databases">
        <title>Draft genome assembly of a fouling barnacle, Amphibalanus amphitrite (Darwin, 1854): The first reference genome for Thecostraca.</title>
        <authorList>
            <person name="Kim W."/>
        </authorList>
    </citation>
    <scope>NUCLEOTIDE SEQUENCE [LARGE SCALE GENOMIC DNA]</scope>
    <source>
        <strain evidence="2">SNU_AA5</strain>
        <tissue evidence="2">Soma without cirri and trophi</tissue>
    </source>
</reference>
<evidence type="ECO:0000259" key="1">
    <source>
        <dbReference type="PROSITE" id="PS50086"/>
    </source>
</evidence>
<dbReference type="InterPro" id="IPR035969">
    <property type="entry name" value="Rab-GAP_TBC_sf"/>
</dbReference>
<proteinExistence type="predicted"/>
<dbReference type="OrthoDB" id="10249775at2759"/>
<feature type="domain" description="Rab-GAP TBC" evidence="1">
    <location>
        <begin position="249"/>
        <end position="467"/>
    </location>
</feature>
<dbReference type="SUPFAM" id="SSF47923">
    <property type="entry name" value="Ypt/Rab-GAP domain of gyp1p"/>
    <property type="match status" value="1"/>
</dbReference>
<dbReference type="EMBL" id="VIIS01000112">
    <property type="protein sequence ID" value="KAF0313127.1"/>
    <property type="molecule type" value="Genomic_DNA"/>
</dbReference>
<dbReference type="Proteomes" id="UP000440578">
    <property type="component" value="Unassembled WGS sequence"/>
</dbReference>
<dbReference type="PANTHER" id="PTHR16110">
    <property type="entry name" value="TBC1 DOMAIN FAMILY MEMBER 19"/>
    <property type="match status" value="1"/>
</dbReference>
<sequence length="521" mass="59297">MNRDVTRLMEHMRKEDGYASVMQSLERLVASHPELCDADDYREQLLALVRSSRCQRRLQNLVQQTVLSRPDLLYPPGYPLEAIQEPLDYMRRAQRAWERRLYKSLNAMSAELGVPLARLRPPAQQQKMVERPEEASQDEPVELERFRPVYAPKDFLEVLTRVENPNHAASSSDFLYGMVRLPLPVPDLAELRQQFEELGSSRLQHLSMSADLPAAGKPHLSVAQYREMLGARLLELDDAPAAREFAKLGVPQSQRGELWCQMLGVRPDARHTAQLEELDRAVLQHQLLADRLVARDVQLTAGNDDQYFVFSELLRATLLRFLRHTAPLEALTPLPGRPARATASGAPDTPLAYPPCGVVPFHGFSMYLAPLCFVLSDPTRLLMAFERLYSRYFVLLHTLSSRPDGIVSLSLLLERLLREHELTLWLHCRRCRVQPLRLVFRWLVRAFSGYLRVSQLLPLWELVLAYDSLRPLALLAAAVLAYRRASLLAATSQQTMEAVLADLSSIRVLPLLRAVLGRWTA</sequence>
<evidence type="ECO:0000313" key="2">
    <source>
        <dbReference type="EMBL" id="KAF0313127.1"/>
    </source>
</evidence>
<comment type="caution">
    <text evidence="2">The sequence shown here is derived from an EMBL/GenBank/DDBJ whole genome shotgun (WGS) entry which is preliminary data.</text>
</comment>
<dbReference type="AlphaFoldDB" id="A0A6A4X1F5"/>
<name>A0A6A4X1F5_AMPAM</name>
<dbReference type="Gene3D" id="1.10.472.80">
    <property type="entry name" value="Ypt/Rab-GAP domain of gyp1p, domain 3"/>
    <property type="match status" value="1"/>
</dbReference>
<dbReference type="InterPro" id="IPR042507">
    <property type="entry name" value="TBC1D19"/>
</dbReference>
<dbReference type="Pfam" id="PF00566">
    <property type="entry name" value="RabGAP-TBC"/>
    <property type="match status" value="1"/>
</dbReference>
<dbReference type="PANTHER" id="PTHR16110:SF1">
    <property type="entry name" value="TBC1 DOMAIN FAMILY MEMBER 19"/>
    <property type="match status" value="1"/>
</dbReference>
<dbReference type="InterPro" id="IPR000195">
    <property type="entry name" value="Rab-GAP-TBC_dom"/>
</dbReference>
<dbReference type="PROSITE" id="PS50086">
    <property type="entry name" value="TBC_RABGAP"/>
    <property type="match status" value="1"/>
</dbReference>
<protein>
    <submittedName>
        <fullName evidence="2">TBC1 domain family member 19</fullName>
    </submittedName>
</protein>
<keyword evidence="3" id="KW-1185">Reference proteome</keyword>
<dbReference type="SMART" id="SM00164">
    <property type="entry name" value="TBC"/>
    <property type="match status" value="1"/>
</dbReference>
<gene>
    <name evidence="2" type="primary">TBC1D19_0</name>
    <name evidence="2" type="ORF">FJT64_016268</name>
</gene>